<dbReference type="NCBIfam" id="TIGR03440">
    <property type="entry name" value="egtB_TIGR03440"/>
    <property type="match status" value="1"/>
</dbReference>
<evidence type="ECO:0000256" key="2">
    <source>
        <dbReference type="ARBA" id="ARBA00023004"/>
    </source>
</evidence>
<dbReference type="InterPro" id="IPR051043">
    <property type="entry name" value="Sulfatase_Mod_Factor_Kinase"/>
</dbReference>
<dbReference type="InterPro" id="IPR017806">
    <property type="entry name" value="EgtB"/>
</dbReference>
<organism evidence="6 7">
    <name type="scientific">Tenacibaculum polynesiense</name>
    <dbReference type="NCBI Taxonomy" id="3137857"/>
    <lineage>
        <taxon>Bacteria</taxon>
        <taxon>Pseudomonadati</taxon>
        <taxon>Bacteroidota</taxon>
        <taxon>Flavobacteriia</taxon>
        <taxon>Flavobacteriales</taxon>
        <taxon>Flavobacteriaceae</taxon>
        <taxon>Tenacibaculum</taxon>
    </lineage>
</organism>
<name>A0ABM9P8C3_9FLAO</name>
<dbReference type="InterPro" id="IPR042095">
    <property type="entry name" value="SUMF_sf"/>
</dbReference>
<dbReference type="Pfam" id="PF03781">
    <property type="entry name" value="FGE-sulfatase"/>
    <property type="match status" value="1"/>
</dbReference>
<reference evidence="6 7" key="1">
    <citation type="submission" date="2024-05" db="EMBL/GenBank/DDBJ databases">
        <authorList>
            <person name="Duchaud E."/>
        </authorList>
    </citation>
    <scope>NUCLEOTIDE SEQUENCE [LARGE SCALE GENOMIC DNA]</scope>
    <source>
        <strain evidence="6">Ena-SAMPLE-TAB-13-05-2024-13:56:06:370-140308</strain>
    </source>
</reference>
<feature type="domain" description="Sulfatase-modifying factor enzyme-like" evidence="4">
    <location>
        <begin position="175"/>
        <end position="308"/>
    </location>
</feature>
<comment type="pathway">
    <text evidence="3">Amino-acid biosynthesis; ergothioneine biosynthesis.</text>
</comment>
<dbReference type="InterPro" id="IPR024775">
    <property type="entry name" value="DinB-like"/>
</dbReference>
<dbReference type="Pfam" id="PF12867">
    <property type="entry name" value="DinB_2"/>
    <property type="match status" value="1"/>
</dbReference>
<dbReference type="SUPFAM" id="SSF56436">
    <property type="entry name" value="C-type lectin-like"/>
    <property type="match status" value="1"/>
</dbReference>
<keyword evidence="2" id="KW-0408">Iron</keyword>
<dbReference type="EMBL" id="CAXJIO010000010">
    <property type="protein sequence ID" value="CAL2101652.1"/>
    <property type="molecule type" value="Genomic_DNA"/>
</dbReference>
<dbReference type="PANTHER" id="PTHR23150:SF36">
    <property type="entry name" value="HERCYNINE OXYGENASE"/>
    <property type="match status" value="1"/>
</dbReference>
<protein>
    <submittedName>
        <fullName evidence="6">Ergothioneine biosynthesis protein EgtB</fullName>
    </submittedName>
</protein>
<dbReference type="Proteomes" id="UP001497527">
    <property type="component" value="Unassembled WGS sequence"/>
</dbReference>
<evidence type="ECO:0000313" key="6">
    <source>
        <dbReference type="EMBL" id="CAL2101652.1"/>
    </source>
</evidence>
<evidence type="ECO:0000259" key="4">
    <source>
        <dbReference type="Pfam" id="PF03781"/>
    </source>
</evidence>
<dbReference type="RefSeq" id="WP_348715190.1">
    <property type="nucleotide sequence ID" value="NZ_CAXJIO010000010.1"/>
</dbReference>
<dbReference type="InterPro" id="IPR016187">
    <property type="entry name" value="CTDL_fold"/>
</dbReference>
<dbReference type="PANTHER" id="PTHR23150">
    <property type="entry name" value="SULFATASE MODIFYING FACTOR 1, 2"/>
    <property type="match status" value="1"/>
</dbReference>
<proteinExistence type="predicted"/>
<gene>
    <name evidence="6" type="ORF">T190423A01A_10215</name>
</gene>
<dbReference type="Gene3D" id="3.90.1580.10">
    <property type="entry name" value="paralog of FGE (formylglycine-generating enzyme)"/>
    <property type="match status" value="2"/>
</dbReference>
<accession>A0ABM9P8C3</accession>
<evidence type="ECO:0000259" key="5">
    <source>
        <dbReference type="Pfam" id="PF12867"/>
    </source>
</evidence>
<keyword evidence="7" id="KW-1185">Reference proteome</keyword>
<comment type="caution">
    <text evidence="6">The sequence shown here is derived from an EMBL/GenBank/DDBJ whole genome shotgun (WGS) entry which is preliminary data.</text>
</comment>
<evidence type="ECO:0000313" key="7">
    <source>
        <dbReference type="Proteomes" id="UP001497527"/>
    </source>
</evidence>
<sequence>MNQPNLHQRFNRVRAYTEDICKPLQTEDYVVQASTFASPAKWHLAHTTWFFEEFVLKTHIHNYQVYDPNFSFLFNSYYNNVGERVFRANRGTITRPNVTEVYGYRAYVNKYMLQFLSGTYTKDIEEIVELGLHHEQQHQELLITDIKFMLGSNPIFPVYQKGASLINSENTTLGFIKIEEGLYEIGHKGNEFCYDNELGVHKVFLNDFEISSALVTNKEYIEFIEDKGYSNFNLWLDAGWTWVTENTINSPLYWYKIDNEWFHFTLSGLQKVNPNAILTHVSFYEAAAFAEWKKMRLPTEFEWEVASKKMEWGKRWEWTYSAYLPYPNFKKAAGAIGEYNGKFMINQMVLRGASVATSPNHSRYTYRNFFHPNERWQFTGIRLAK</sequence>
<keyword evidence="1" id="KW-0560">Oxidoreductase</keyword>
<evidence type="ECO:0000256" key="1">
    <source>
        <dbReference type="ARBA" id="ARBA00023002"/>
    </source>
</evidence>
<dbReference type="InterPro" id="IPR005532">
    <property type="entry name" value="SUMF_dom"/>
</dbReference>
<feature type="domain" description="DinB-like" evidence="5">
    <location>
        <begin position="10"/>
        <end position="140"/>
    </location>
</feature>
<evidence type="ECO:0000256" key="3">
    <source>
        <dbReference type="ARBA" id="ARBA00037882"/>
    </source>
</evidence>